<dbReference type="FunFam" id="3.40.250.10:FF:000015">
    <property type="entry name" value="Sulfurtransferase"/>
    <property type="match status" value="1"/>
</dbReference>
<feature type="domain" description="Rhodanese" evidence="8">
    <location>
        <begin position="162"/>
        <end position="275"/>
    </location>
</feature>
<evidence type="ECO:0000256" key="7">
    <source>
        <dbReference type="SAM" id="MobiDB-lite"/>
    </source>
</evidence>
<dbReference type="Gene3D" id="3.40.250.10">
    <property type="entry name" value="Rhodanese-like domain"/>
    <property type="match status" value="2"/>
</dbReference>
<evidence type="ECO:0000313" key="10">
    <source>
        <dbReference type="Proteomes" id="UP000595894"/>
    </source>
</evidence>
<evidence type="ECO:0000256" key="5">
    <source>
        <dbReference type="ARBA" id="ARBA00051793"/>
    </source>
</evidence>
<keyword evidence="3 6" id="KW-0808">Transferase</keyword>
<accession>A0A974NWF8</accession>
<dbReference type="InterPro" id="IPR036873">
    <property type="entry name" value="Rhodanese-like_dom_sf"/>
</dbReference>
<dbReference type="SMART" id="SM00450">
    <property type="entry name" value="RHOD"/>
    <property type="match status" value="2"/>
</dbReference>
<evidence type="ECO:0000256" key="1">
    <source>
        <dbReference type="ARBA" id="ARBA00004496"/>
    </source>
</evidence>
<dbReference type="GO" id="GO:0004792">
    <property type="term" value="F:thiosulfate-cyanide sulfurtransferase activity"/>
    <property type="evidence" value="ECO:0007669"/>
    <property type="project" value="InterPro"/>
</dbReference>
<proteinExistence type="predicted"/>
<dbReference type="NCBIfam" id="NF008557">
    <property type="entry name" value="PRK11493.1"/>
    <property type="match status" value="1"/>
</dbReference>
<name>A0A974NWF8_9SPHN</name>
<dbReference type="InterPro" id="IPR045078">
    <property type="entry name" value="TST/MPST-like"/>
</dbReference>
<dbReference type="PROSITE" id="PS00683">
    <property type="entry name" value="RHODANESE_2"/>
    <property type="match status" value="1"/>
</dbReference>
<dbReference type="KEGG" id="sari:H5J25_06430"/>
<dbReference type="CDD" id="cd01448">
    <property type="entry name" value="TST_Repeat_1"/>
    <property type="match status" value="1"/>
</dbReference>
<dbReference type="Pfam" id="PF00581">
    <property type="entry name" value="Rhodanese"/>
    <property type="match status" value="2"/>
</dbReference>
<dbReference type="SUPFAM" id="SSF52821">
    <property type="entry name" value="Rhodanese/Cell cycle control phosphatase"/>
    <property type="match status" value="2"/>
</dbReference>
<dbReference type="GO" id="GO:0005737">
    <property type="term" value="C:cytoplasm"/>
    <property type="evidence" value="ECO:0007669"/>
    <property type="project" value="UniProtKB-SubCell"/>
</dbReference>
<evidence type="ECO:0000259" key="8">
    <source>
        <dbReference type="PROSITE" id="PS50206"/>
    </source>
</evidence>
<keyword evidence="2" id="KW-0963">Cytoplasm</keyword>
<keyword evidence="4" id="KW-0677">Repeat</keyword>
<keyword evidence="10" id="KW-1185">Reference proteome</keyword>
<feature type="domain" description="Rhodanese" evidence="8">
    <location>
        <begin position="15"/>
        <end position="132"/>
    </location>
</feature>
<dbReference type="PANTHER" id="PTHR11364">
    <property type="entry name" value="THIOSULFATE SULFERTANSFERASE"/>
    <property type="match status" value="1"/>
</dbReference>
<evidence type="ECO:0000256" key="3">
    <source>
        <dbReference type="ARBA" id="ARBA00022679"/>
    </source>
</evidence>
<dbReference type="RefSeq" id="WP_202095229.1">
    <property type="nucleotide sequence ID" value="NZ_CP061035.1"/>
</dbReference>
<evidence type="ECO:0000256" key="4">
    <source>
        <dbReference type="ARBA" id="ARBA00022737"/>
    </source>
</evidence>
<gene>
    <name evidence="9" type="primary">sseA</name>
    <name evidence="9" type="ORF">H5J25_06430</name>
</gene>
<evidence type="ECO:0000256" key="2">
    <source>
        <dbReference type="ARBA" id="ARBA00022490"/>
    </source>
</evidence>
<comment type="catalytic activity">
    <reaction evidence="5">
        <text>2-oxo-3-sulfanylpropanoate + [thioredoxin]-dithiol = [thioredoxin]-disulfide + hydrogen sulfide + pyruvate + H(+)</text>
        <dbReference type="Rhea" id="RHEA:21740"/>
        <dbReference type="Rhea" id="RHEA-COMP:10698"/>
        <dbReference type="Rhea" id="RHEA-COMP:10700"/>
        <dbReference type="ChEBI" id="CHEBI:15361"/>
        <dbReference type="ChEBI" id="CHEBI:15378"/>
        <dbReference type="ChEBI" id="CHEBI:29919"/>
        <dbReference type="ChEBI" id="CHEBI:29950"/>
        <dbReference type="ChEBI" id="CHEBI:50058"/>
        <dbReference type="ChEBI" id="CHEBI:57678"/>
        <dbReference type="EC" id="2.8.1.2"/>
    </reaction>
    <physiologicalReaction direction="left-to-right" evidence="5">
        <dbReference type="Rhea" id="RHEA:21741"/>
    </physiologicalReaction>
</comment>
<organism evidence="9 10">
    <name type="scientific">Sphingomonas aliaeris</name>
    <dbReference type="NCBI Taxonomy" id="2759526"/>
    <lineage>
        <taxon>Bacteria</taxon>
        <taxon>Pseudomonadati</taxon>
        <taxon>Pseudomonadota</taxon>
        <taxon>Alphaproteobacteria</taxon>
        <taxon>Sphingomonadales</taxon>
        <taxon>Sphingomonadaceae</taxon>
        <taxon>Sphingomonas</taxon>
    </lineage>
</organism>
<dbReference type="AlphaFoldDB" id="A0A974NWF8"/>
<evidence type="ECO:0000256" key="6">
    <source>
        <dbReference type="RuleBase" id="RU000507"/>
    </source>
</evidence>
<dbReference type="InterPro" id="IPR001763">
    <property type="entry name" value="Rhodanese-like_dom"/>
</dbReference>
<dbReference type="InterPro" id="IPR001307">
    <property type="entry name" value="Thiosulphate_STrfase_CS"/>
</dbReference>
<dbReference type="GO" id="GO:0016784">
    <property type="term" value="F:3-mercaptopyruvate sulfurtransferase activity"/>
    <property type="evidence" value="ECO:0007669"/>
    <property type="project" value="UniProtKB-EC"/>
</dbReference>
<evidence type="ECO:0000313" key="9">
    <source>
        <dbReference type="EMBL" id="QQV78304.1"/>
    </source>
</evidence>
<protein>
    <recommendedName>
        <fullName evidence="6">Sulfurtransferase</fullName>
    </recommendedName>
</protein>
<dbReference type="Proteomes" id="UP000595894">
    <property type="component" value="Chromosome"/>
</dbReference>
<dbReference type="PANTHER" id="PTHR11364:SF27">
    <property type="entry name" value="SULFURTRANSFERASE"/>
    <property type="match status" value="1"/>
</dbReference>
<feature type="region of interest" description="Disordered" evidence="7">
    <location>
        <begin position="177"/>
        <end position="199"/>
    </location>
</feature>
<dbReference type="PROSITE" id="PS50206">
    <property type="entry name" value="RHODANESE_3"/>
    <property type="match status" value="2"/>
</dbReference>
<sequence length="279" mass="29630">MDSLVTTEWLAGELGANDLRVVDATYFAGFGDRDAAAEYEKAHIPGAVFMDLGEIADTSSDLPSMLPAPEKFASRMQSLGLGDGSRIVLYDNSPYHTAARAWFMLRTFGAHDVAILDGGFAKWQAEGRDVASGKEQLRHRHFTVWADDKGVRTKDQLKANIDSKAEQVVDARSAARFTGEEPDPRPATHAGHIPGSKNLPVGQLFNDDGTYKTGDALKAEFEGAGIDVAKPLVTTCGSGITASVLAFGAHLLGNEAAVYDGSWSEWGAASDTPKATGAA</sequence>
<dbReference type="FunFam" id="3.40.250.10:FF:000001">
    <property type="entry name" value="Sulfurtransferase"/>
    <property type="match status" value="1"/>
</dbReference>
<dbReference type="EMBL" id="CP061035">
    <property type="protein sequence ID" value="QQV78304.1"/>
    <property type="molecule type" value="Genomic_DNA"/>
</dbReference>
<reference evidence="10" key="1">
    <citation type="submission" date="2020-09" db="EMBL/GenBank/DDBJ databases">
        <title>Sphingomonas sp., a new species isolated from pork steak.</title>
        <authorList>
            <person name="Heidler von Heilborn D."/>
        </authorList>
    </citation>
    <scope>NUCLEOTIDE SEQUENCE [LARGE SCALE GENOMIC DNA]</scope>
</reference>
<dbReference type="CDD" id="cd01449">
    <property type="entry name" value="TST_Repeat_2"/>
    <property type="match status" value="1"/>
</dbReference>
<comment type="subcellular location">
    <subcellularLocation>
        <location evidence="1">Cytoplasm</location>
    </subcellularLocation>
</comment>